<gene>
    <name evidence="2" type="ORF">FPRO05_03645</name>
</gene>
<evidence type="ECO:0000313" key="2">
    <source>
        <dbReference type="EMBL" id="RBA12195.1"/>
    </source>
</evidence>
<proteinExistence type="predicted"/>
<feature type="region of interest" description="Disordered" evidence="1">
    <location>
        <begin position="201"/>
        <end position="228"/>
    </location>
</feature>
<accession>A0A365MUM1</accession>
<name>A0A365MUM1_GIBIN</name>
<feature type="region of interest" description="Disordered" evidence="1">
    <location>
        <begin position="1"/>
        <end position="39"/>
    </location>
</feature>
<organism evidence="2 3">
    <name type="scientific">Gibberella intermedia</name>
    <name type="common">Bulb rot disease fungus</name>
    <name type="synonym">Fusarium proliferatum</name>
    <dbReference type="NCBI Taxonomy" id="948311"/>
    <lineage>
        <taxon>Eukaryota</taxon>
        <taxon>Fungi</taxon>
        <taxon>Dikarya</taxon>
        <taxon>Ascomycota</taxon>
        <taxon>Pezizomycotina</taxon>
        <taxon>Sordariomycetes</taxon>
        <taxon>Hypocreomycetidae</taxon>
        <taxon>Hypocreales</taxon>
        <taxon>Nectriaceae</taxon>
        <taxon>Fusarium</taxon>
        <taxon>Fusarium fujikuroi species complex</taxon>
    </lineage>
</organism>
<dbReference type="AlphaFoldDB" id="A0A365MUM1"/>
<feature type="compositionally biased region" description="Acidic residues" evidence="1">
    <location>
        <begin position="202"/>
        <end position="225"/>
    </location>
</feature>
<sequence>MSGTDRVPSPPEPATESSLQGPDLELSHNQTPDQENEAIESTMPPFEPLFTLLTNSTTNTTVHPRVHYVFSDDDPSILAAGAQDPSHRPLVVDLAPAPEGESNRWAVSWAASLTPDFAVTNSSVAVQQSEGEENGGAGALMLRVEGIEREPVEMRPESLPSSGSGAIGGEDVDVLAEEFRRRMGVLKKVVDEAEKRRLVIGQDEDIPDAEEDDGAPDEAVVDYDEDKGKGKGKFALMSFRHCIGKDGTVPSTVIVILQD</sequence>
<evidence type="ECO:0000256" key="1">
    <source>
        <dbReference type="SAM" id="MobiDB-lite"/>
    </source>
</evidence>
<comment type="caution">
    <text evidence="2">The sequence shown here is derived from an EMBL/GenBank/DDBJ whole genome shotgun (WGS) entry which is preliminary data.</text>
</comment>
<dbReference type="EMBL" id="PKMI01000039">
    <property type="protein sequence ID" value="RBA12195.1"/>
    <property type="molecule type" value="Genomic_DNA"/>
</dbReference>
<evidence type="ECO:0000313" key="3">
    <source>
        <dbReference type="Proteomes" id="UP000251714"/>
    </source>
</evidence>
<dbReference type="Proteomes" id="UP000251714">
    <property type="component" value="Unassembled WGS sequence"/>
</dbReference>
<reference evidence="2 3" key="1">
    <citation type="submission" date="2017-12" db="EMBL/GenBank/DDBJ databases">
        <title>Genome sequence of the mycotoxigenic crop pathogen Fusarium proliferatum, strain ITEM 2341 from Date Palm.</title>
        <authorList>
            <person name="Almiman B.F."/>
            <person name="Shittu T.A."/>
            <person name="Muthumeenakshi S."/>
            <person name="Baroncelli R."/>
            <person name="Sreenivasaprasada S."/>
        </authorList>
    </citation>
    <scope>NUCLEOTIDE SEQUENCE [LARGE SCALE GENOMIC DNA]</scope>
    <source>
        <strain evidence="2 3">ITEM 2341</strain>
    </source>
</reference>
<protein>
    <submittedName>
        <fullName evidence="2">Uncharacterized protein</fullName>
    </submittedName>
</protein>